<dbReference type="InterPro" id="IPR008952">
    <property type="entry name" value="Tetraspanin_EC2_sf"/>
</dbReference>
<proteinExistence type="inferred from homology"/>
<dbReference type="Gene3D" id="1.10.1450.10">
    <property type="entry name" value="Tetraspanin"/>
    <property type="match status" value="1"/>
</dbReference>
<keyword evidence="5 7" id="KW-0472">Membrane</keyword>
<dbReference type="AlphaFoldDB" id="A0A7I8VAN0"/>
<protein>
    <recommendedName>
        <fullName evidence="7">Tetraspanin</fullName>
    </recommendedName>
</protein>
<gene>
    <name evidence="8" type="ORF">DGYR_LOCUS1438</name>
</gene>
<dbReference type="PANTHER" id="PTHR19282:SF534">
    <property type="entry name" value="TETRASPANIN FAMILY-RELATED"/>
    <property type="match status" value="1"/>
</dbReference>
<dbReference type="PRINTS" id="PR00259">
    <property type="entry name" value="TMFOUR"/>
</dbReference>
<feature type="disulfide bond" evidence="6">
    <location>
        <begin position="152"/>
        <end position="171"/>
    </location>
</feature>
<keyword evidence="3 7" id="KW-0812">Transmembrane</keyword>
<dbReference type="OrthoDB" id="10033535at2759"/>
<evidence type="ECO:0000256" key="3">
    <source>
        <dbReference type="ARBA" id="ARBA00022692"/>
    </source>
</evidence>
<evidence type="ECO:0000256" key="1">
    <source>
        <dbReference type="ARBA" id="ARBA00004141"/>
    </source>
</evidence>
<evidence type="ECO:0000313" key="9">
    <source>
        <dbReference type="Proteomes" id="UP000549394"/>
    </source>
</evidence>
<dbReference type="Proteomes" id="UP000549394">
    <property type="component" value="Unassembled WGS sequence"/>
</dbReference>
<evidence type="ECO:0000256" key="6">
    <source>
        <dbReference type="PIRSR" id="PIRSR002419-1"/>
    </source>
</evidence>
<dbReference type="GO" id="GO:0005886">
    <property type="term" value="C:plasma membrane"/>
    <property type="evidence" value="ECO:0007669"/>
    <property type="project" value="TreeGrafter"/>
</dbReference>
<organism evidence="8 9">
    <name type="scientific">Dimorphilus gyrociliatus</name>
    <dbReference type="NCBI Taxonomy" id="2664684"/>
    <lineage>
        <taxon>Eukaryota</taxon>
        <taxon>Metazoa</taxon>
        <taxon>Spiralia</taxon>
        <taxon>Lophotrochozoa</taxon>
        <taxon>Annelida</taxon>
        <taxon>Polychaeta</taxon>
        <taxon>Polychaeta incertae sedis</taxon>
        <taxon>Dinophilidae</taxon>
        <taxon>Dimorphilus</taxon>
    </lineage>
</organism>
<evidence type="ECO:0000256" key="4">
    <source>
        <dbReference type="ARBA" id="ARBA00022989"/>
    </source>
</evidence>
<evidence type="ECO:0000256" key="5">
    <source>
        <dbReference type="ARBA" id="ARBA00023136"/>
    </source>
</evidence>
<comment type="caution">
    <text evidence="8">The sequence shown here is derived from an EMBL/GenBank/DDBJ whole genome shotgun (WGS) entry which is preliminary data.</text>
</comment>
<feature type="transmembrane region" description="Helical" evidence="7">
    <location>
        <begin position="88"/>
        <end position="112"/>
    </location>
</feature>
<evidence type="ECO:0000256" key="7">
    <source>
        <dbReference type="RuleBase" id="RU361218"/>
    </source>
</evidence>
<dbReference type="Pfam" id="PF00335">
    <property type="entry name" value="Tetraspanin"/>
    <property type="match status" value="1"/>
</dbReference>
<comment type="similarity">
    <text evidence="2 7">Belongs to the tetraspanin (TM4SF) family.</text>
</comment>
<dbReference type="InterPro" id="IPR018499">
    <property type="entry name" value="Tetraspanin/Peripherin"/>
</dbReference>
<name>A0A7I8VAN0_9ANNE</name>
<keyword evidence="6" id="KW-1015">Disulfide bond</keyword>
<comment type="subcellular location">
    <subcellularLocation>
        <location evidence="1 7">Membrane</location>
        <topology evidence="1 7">Multi-pass membrane protein</topology>
    </subcellularLocation>
</comment>
<feature type="transmembrane region" description="Helical" evidence="7">
    <location>
        <begin position="57"/>
        <end position="81"/>
    </location>
</feature>
<feature type="transmembrane region" description="Helical" evidence="7">
    <location>
        <begin position="228"/>
        <end position="256"/>
    </location>
</feature>
<dbReference type="PIRSF" id="PIRSF002419">
    <property type="entry name" value="Tetraspanin"/>
    <property type="match status" value="1"/>
</dbReference>
<evidence type="ECO:0000313" key="8">
    <source>
        <dbReference type="EMBL" id="CAD5112261.1"/>
    </source>
</evidence>
<dbReference type="SUPFAM" id="SSF48652">
    <property type="entry name" value="Tetraspanin"/>
    <property type="match status" value="1"/>
</dbReference>
<dbReference type="InterPro" id="IPR000301">
    <property type="entry name" value="Tetraspanin_animals"/>
</dbReference>
<evidence type="ECO:0000256" key="2">
    <source>
        <dbReference type="ARBA" id="ARBA00006840"/>
    </source>
</evidence>
<sequence>MGCGTGLCKGILFTFNFLFWLSGLAIAAIAVWILVDPNMLNYIDLSNEILDKDYAKYALYVMIGVGVFVLAVGFCGCCGALTESVWMLVTYATFLVIIFAAELAFGVLAMIFRGEIDDKIKDKGSELITKKYNVDTAFTSLIHFAQVKLKCCGLKEGLADFPTGEEMPWSCCVFKTAIEDKDNFQNAIKFSTYEDDMKDKDKCKNKEDDYIWKATCYEKLKTEVEDNIVILAGVGIGIAAIQIVGFIIACFLCCTLRRKAK</sequence>
<dbReference type="PANTHER" id="PTHR19282">
    <property type="entry name" value="TETRASPANIN"/>
    <property type="match status" value="1"/>
</dbReference>
<feature type="transmembrane region" description="Helical" evidence="7">
    <location>
        <begin position="12"/>
        <end position="35"/>
    </location>
</feature>
<dbReference type="EMBL" id="CAJFCJ010000002">
    <property type="protein sequence ID" value="CAD5112261.1"/>
    <property type="molecule type" value="Genomic_DNA"/>
</dbReference>
<keyword evidence="4 7" id="KW-1133">Transmembrane helix</keyword>
<reference evidence="8 9" key="1">
    <citation type="submission" date="2020-08" db="EMBL/GenBank/DDBJ databases">
        <authorList>
            <person name="Hejnol A."/>
        </authorList>
    </citation>
    <scope>NUCLEOTIDE SEQUENCE [LARGE SCALE GENOMIC DNA]</scope>
</reference>
<keyword evidence="9" id="KW-1185">Reference proteome</keyword>
<accession>A0A7I8VAN0</accession>